<organism evidence="2 3">
    <name type="scientific">Gaetbulibacter aestuarii</name>
    <dbReference type="NCBI Taxonomy" id="1502358"/>
    <lineage>
        <taxon>Bacteria</taxon>
        <taxon>Pseudomonadati</taxon>
        <taxon>Bacteroidota</taxon>
        <taxon>Flavobacteriia</taxon>
        <taxon>Flavobacteriales</taxon>
        <taxon>Flavobacteriaceae</taxon>
        <taxon>Gaetbulibacter</taxon>
    </lineage>
</organism>
<sequence length="433" mass="46599">MLGIWFLMQSCSKENSSNPPENNTITKTFGGSGNENARSITPTSDGGYAILGSVQSNDGDVLGKTDTSFDYWLLKFDAENQLQWQKTYGGSLDDRGQSIIQTTDGGFALLGYSKSSDGDVSANNGYDDFWLVKTDASGTIVWEKSFGYSGTDTGYSMIQTSDGGYLLIGVLDVSASGGLGNNKMATAKNHAGGDYWLIKLSVSGEIQWSHYYGGTYTDTPYSVLETMDGDFIVVGSSDSDDVDITNNKGTYDFWVIKVSATGSLIWEKNFGGSNTDEARAIAASNDGNFIIVGDTRSNDLDVSNNHGAADIWAIKINTSGDLLWQRTFGGSSFDAGRSIRKTPDNNFIIAGNSRSADGNLNVNFGQNDVWMLKIDTNGKLLSQNTWGGSDVDLAFDAVQWVNNKIITVGESSSSDGDIPENKGFSDLLIIENE</sequence>
<evidence type="ECO:0008006" key="4">
    <source>
        <dbReference type="Google" id="ProtNLM"/>
    </source>
</evidence>
<accession>A0ABW7MVQ7</accession>
<dbReference type="PANTHER" id="PTHR42754:SF1">
    <property type="entry name" value="LIPOPROTEIN"/>
    <property type="match status" value="1"/>
</dbReference>
<dbReference type="PANTHER" id="PTHR42754">
    <property type="entry name" value="ENDOGLUCANASE"/>
    <property type="match status" value="1"/>
</dbReference>
<protein>
    <recommendedName>
        <fullName evidence="4">Bulb-type lectin domain-containing protein</fullName>
    </recommendedName>
</protein>
<dbReference type="RefSeq" id="WP_344739626.1">
    <property type="nucleotide sequence ID" value="NZ_BAABAY010000001.1"/>
</dbReference>
<evidence type="ECO:0000313" key="2">
    <source>
        <dbReference type="EMBL" id="MFH6770916.1"/>
    </source>
</evidence>
<reference evidence="2 3" key="1">
    <citation type="submission" date="2024-02" db="EMBL/GenBank/DDBJ databases">
        <title>A Gaetbulibacter species isolated from tidal flats and genomic insights of their niches.</title>
        <authorList>
            <person name="Ye Y."/>
        </authorList>
    </citation>
    <scope>NUCLEOTIDE SEQUENCE [LARGE SCALE GENOMIC DNA]</scope>
    <source>
        <strain evidence="2 3">KYW382</strain>
    </source>
</reference>
<evidence type="ECO:0000256" key="1">
    <source>
        <dbReference type="SAM" id="MobiDB-lite"/>
    </source>
</evidence>
<dbReference type="InterPro" id="IPR011047">
    <property type="entry name" value="Quinoprotein_ADH-like_sf"/>
</dbReference>
<dbReference type="EMBL" id="JBAWKB010000001">
    <property type="protein sequence ID" value="MFH6770916.1"/>
    <property type="molecule type" value="Genomic_DNA"/>
</dbReference>
<dbReference type="Proteomes" id="UP001610100">
    <property type="component" value="Unassembled WGS sequence"/>
</dbReference>
<feature type="compositionally biased region" description="Low complexity" evidence="1">
    <location>
        <begin position="14"/>
        <end position="23"/>
    </location>
</feature>
<feature type="region of interest" description="Disordered" evidence="1">
    <location>
        <begin position="13"/>
        <end position="41"/>
    </location>
</feature>
<keyword evidence="3" id="KW-1185">Reference proteome</keyword>
<dbReference type="SUPFAM" id="SSF50998">
    <property type="entry name" value="Quinoprotein alcohol dehydrogenase-like"/>
    <property type="match status" value="1"/>
</dbReference>
<evidence type="ECO:0000313" key="3">
    <source>
        <dbReference type="Proteomes" id="UP001610100"/>
    </source>
</evidence>
<proteinExistence type="predicted"/>
<comment type="caution">
    <text evidence="2">The sequence shown here is derived from an EMBL/GenBank/DDBJ whole genome shotgun (WGS) entry which is preliminary data.</text>
</comment>
<gene>
    <name evidence="2" type="ORF">V8G58_03135</name>
</gene>
<name>A0ABW7MVQ7_9FLAO</name>
<feature type="compositionally biased region" description="Polar residues" evidence="1">
    <location>
        <begin position="24"/>
        <end position="41"/>
    </location>
</feature>